<protein>
    <recommendedName>
        <fullName evidence="4 9">Protein-L-isoaspartate O-methyltransferase</fullName>
        <ecNumber evidence="3 9">2.1.1.77</ecNumber>
    </recommendedName>
</protein>
<dbReference type="InterPro" id="IPR029063">
    <property type="entry name" value="SAM-dependent_MTases_sf"/>
</dbReference>
<dbReference type="PATRIC" id="fig|1641389.3.peg.356"/>
<reference evidence="11" key="1">
    <citation type="journal article" date="2015" name="MBio">
        <title>Genome-Resolved Metagenomic Analysis Reveals Roles for Candidate Phyla and Other Microbial Community Members in Biogeochemical Transformations in Oil Reservoirs.</title>
        <authorList>
            <person name="Hu P."/>
            <person name="Tom L."/>
            <person name="Singh A."/>
            <person name="Thomas B.C."/>
            <person name="Baker B.J."/>
            <person name="Piceno Y.M."/>
            <person name="Andersen G.L."/>
            <person name="Banfield J.F."/>
        </authorList>
    </citation>
    <scope>NUCLEOTIDE SEQUENCE [LARGE SCALE GENOMIC DNA]</scope>
</reference>
<dbReference type="PROSITE" id="PS01279">
    <property type="entry name" value="PCMT"/>
    <property type="match status" value="1"/>
</dbReference>
<dbReference type="GO" id="GO:0030091">
    <property type="term" value="P:protein repair"/>
    <property type="evidence" value="ECO:0007669"/>
    <property type="project" value="UniProtKB-UniRule"/>
</dbReference>
<keyword evidence="7 10" id="KW-0808">Transferase</keyword>
<dbReference type="PANTHER" id="PTHR11579:SF0">
    <property type="entry name" value="PROTEIN-L-ISOASPARTATE(D-ASPARTATE) O-METHYLTRANSFERASE"/>
    <property type="match status" value="1"/>
</dbReference>
<evidence type="ECO:0000256" key="2">
    <source>
        <dbReference type="ARBA" id="ARBA00005369"/>
    </source>
</evidence>
<keyword evidence="6 10" id="KW-0489">Methyltransferase</keyword>
<keyword evidence="5" id="KW-0963">Cytoplasm</keyword>
<evidence type="ECO:0000256" key="4">
    <source>
        <dbReference type="ARBA" id="ARBA00013346"/>
    </source>
</evidence>
<dbReference type="Pfam" id="PF01135">
    <property type="entry name" value="PCMT"/>
    <property type="match status" value="1"/>
</dbReference>
<dbReference type="PANTHER" id="PTHR11579">
    <property type="entry name" value="PROTEIN-L-ISOASPARTATE O-METHYLTRANSFERASE"/>
    <property type="match status" value="1"/>
</dbReference>
<dbReference type="Proteomes" id="UP000053904">
    <property type="component" value="Unassembled WGS sequence"/>
</dbReference>
<evidence type="ECO:0000256" key="9">
    <source>
        <dbReference type="NCBIfam" id="TIGR00080"/>
    </source>
</evidence>
<dbReference type="GO" id="GO:0005737">
    <property type="term" value="C:cytoplasm"/>
    <property type="evidence" value="ECO:0007669"/>
    <property type="project" value="UniProtKB-SubCell"/>
</dbReference>
<dbReference type="GO" id="GO:0004719">
    <property type="term" value="F:protein-L-isoaspartate (D-aspartate) O-methyltransferase activity"/>
    <property type="evidence" value="ECO:0007669"/>
    <property type="project" value="UniProtKB-UniRule"/>
</dbReference>
<dbReference type="InterPro" id="IPR000682">
    <property type="entry name" value="PCMT"/>
</dbReference>
<dbReference type="NCBIfam" id="TIGR00080">
    <property type="entry name" value="pimt"/>
    <property type="match status" value="1"/>
</dbReference>
<dbReference type="CDD" id="cd02440">
    <property type="entry name" value="AdoMet_MTases"/>
    <property type="match status" value="1"/>
</dbReference>
<dbReference type="SUPFAM" id="SSF53335">
    <property type="entry name" value="S-adenosyl-L-methionine-dependent methyltransferases"/>
    <property type="match status" value="1"/>
</dbReference>
<dbReference type="Gene3D" id="3.40.50.150">
    <property type="entry name" value="Vaccinia Virus protein VP39"/>
    <property type="match status" value="1"/>
</dbReference>
<sequence>MKREDFVPDKYKHMANIDAPIPIGHGATISQPSLVKQMCNLLQIDSNSKVLDIGTGSGYQAALLAEKCKEVVTIERVYELYIEAKKRLERLGYTNIKVIHGDGSKGYKKEAPYDGIIVAATSDGITKEWKEQLKEGGRIIYPEYRDGNEVLVEGIKKNNDIVKIDHGYVRFVPLVKEGE</sequence>
<organism evidence="10 11">
    <name type="scientific">candidate division WS6 bacterium 34_10</name>
    <dbReference type="NCBI Taxonomy" id="1641389"/>
    <lineage>
        <taxon>Bacteria</taxon>
        <taxon>Candidatus Dojkabacteria</taxon>
    </lineage>
</organism>
<evidence type="ECO:0000256" key="5">
    <source>
        <dbReference type="ARBA" id="ARBA00022490"/>
    </source>
</evidence>
<dbReference type="NCBIfam" id="NF001453">
    <property type="entry name" value="PRK00312.1"/>
    <property type="match status" value="1"/>
</dbReference>
<evidence type="ECO:0000256" key="7">
    <source>
        <dbReference type="ARBA" id="ARBA00022679"/>
    </source>
</evidence>
<name>A0A124FXB6_9BACT</name>
<evidence type="ECO:0000256" key="8">
    <source>
        <dbReference type="ARBA" id="ARBA00022691"/>
    </source>
</evidence>
<evidence type="ECO:0000313" key="11">
    <source>
        <dbReference type="Proteomes" id="UP000053904"/>
    </source>
</evidence>
<dbReference type="GO" id="GO:0032259">
    <property type="term" value="P:methylation"/>
    <property type="evidence" value="ECO:0007669"/>
    <property type="project" value="UniProtKB-KW"/>
</dbReference>
<gene>
    <name evidence="10" type="ORF">XD93_0283</name>
</gene>
<comment type="similarity">
    <text evidence="2">Belongs to the methyltransferase superfamily. L-isoaspartyl/D-aspartyl protein methyltransferase family.</text>
</comment>
<evidence type="ECO:0000256" key="1">
    <source>
        <dbReference type="ARBA" id="ARBA00004496"/>
    </source>
</evidence>
<dbReference type="AlphaFoldDB" id="A0A124FXB6"/>
<keyword evidence="8" id="KW-0949">S-adenosyl-L-methionine</keyword>
<comment type="subcellular location">
    <subcellularLocation>
        <location evidence="1">Cytoplasm</location>
    </subcellularLocation>
</comment>
<comment type="caution">
    <text evidence="10">The sequence shown here is derived from an EMBL/GenBank/DDBJ whole genome shotgun (WGS) entry which is preliminary data.</text>
</comment>
<evidence type="ECO:0000313" key="10">
    <source>
        <dbReference type="EMBL" id="KUK77500.1"/>
    </source>
</evidence>
<evidence type="ECO:0000256" key="6">
    <source>
        <dbReference type="ARBA" id="ARBA00022603"/>
    </source>
</evidence>
<accession>A0A124FXB6</accession>
<dbReference type="EMBL" id="LGGO01000027">
    <property type="protein sequence ID" value="KUK77500.1"/>
    <property type="molecule type" value="Genomic_DNA"/>
</dbReference>
<proteinExistence type="inferred from homology"/>
<dbReference type="EC" id="2.1.1.77" evidence="3 9"/>
<evidence type="ECO:0000256" key="3">
    <source>
        <dbReference type="ARBA" id="ARBA00011890"/>
    </source>
</evidence>